<organism evidence="1 2">
    <name type="scientific">Streptococcus macedonicus</name>
    <name type="common">Streptococcus gallolyticus macedonicus</name>
    <dbReference type="NCBI Taxonomy" id="59310"/>
    <lineage>
        <taxon>Bacteria</taxon>
        <taxon>Bacillati</taxon>
        <taxon>Bacillota</taxon>
        <taxon>Bacilli</taxon>
        <taxon>Lactobacillales</taxon>
        <taxon>Streptococcaceae</taxon>
        <taxon>Streptococcus</taxon>
    </lineage>
</organism>
<comment type="caution">
    <text evidence="1">The sequence shown here is derived from an EMBL/GenBank/DDBJ whole genome shotgun (WGS) entry which is preliminary data.</text>
</comment>
<dbReference type="AlphaFoldDB" id="A0A2I1YH13"/>
<reference evidence="1 2" key="1">
    <citation type="submission" date="2017-12" db="EMBL/GenBank/DDBJ databases">
        <title>Phylogenetic diversity of female urinary microbiome.</title>
        <authorList>
            <person name="Thomas-White K."/>
            <person name="Wolfe A.J."/>
        </authorList>
    </citation>
    <scope>NUCLEOTIDE SEQUENCE [LARGE SCALE GENOMIC DNA]</scope>
    <source>
        <strain evidence="1 2">UMB0733</strain>
    </source>
</reference>
<protein>
    <submittedName>
        <fullName evidence="1">Uncharacterized protein</fullName>
    </submittedName>
</protein>
<gene>
    <name evidence="1" type="ORF">CYK21_05815</name>
</gene>
<proteinExistence type="predicted"/>
<accession>A0A2I1YH13</accession>
<evidence type="ECO:0000313" key="2">
    <source>
        <dbReference type="Proteomes" id="UP000235073"/>
    </source>
</evidence>
<evidence type="ECO:0000313" key="1">
    <source>
        <dbReference type="EMBL" id="PLA54145.1"/>
    </source>
</evidence>
<dbReference type="EMBL" id="PKIB01000003">
    <property type="protein sequence ID" value="PLA54145.1"/>
    <property type="molecule type" value="Genomic_DNA"/>
</dbReference>
<dbReference type="Proteomes" id="UP000235073">
    <property type="component" value="Unassembled WGS sequence"/>
</dbReference>
<name>A0A2I1YH13_STRMC</name>
<sequence>MVWKDKRKLKRRQLKKVLQKVLVRAEKYENYQETFDGHNSFSKTNPDATFMRMKEEYIVVNSKQVMAVKRTS</sequence>